<dbReference type="eggNOG" id="COG3409">
    <property type="taxonomic scope" value="Bacteria"/>
</dbReference>
<dbReference type="HOGENOM" id="CLU_1259522_0_0_5"/>
<proteinExistence type="predicted"/>
<keyword evidence="1" id="KW-1133">Transmembrane helix</keyword>
<dbReference type="EMBL" id="CP006604">
    <property type="protein sequence ID" value="AHA28157.1"/>
    <property type="molecule type" value="Genomic_DNA"/>
</dbReference>
<evidence type="ECO:0000313" key="3">
    <source>
        <dbReference type="EMBL" id="AHA28157.1"/>
    </source>
</evidence>
<dbReference type="AlphaFoldDB" id="U6B8S8"/>
<dbReference type="InterPro" id="IPR036365">
    <property type="entry name" value="PGBD-like_sf"/>
</dbReference>
<dbReference type="InterPro" id="IPR036366">
    <property type="entry name" value="PGBDSf"/>
</dbReference>
<evidence type="ECO:0000313" key="4">
    <source>
        <dbReference type="Proteomes" id="UP000017862"/>
    </source>
</evidence>
<dbReference type="PATRIC" id="fig|1261131.3.peg.785"/>
<dbReference type="Pfam" id="PF01471">
    <property type="entry name" value="PG_binding_1"/>
    <property type="match status" value="1"/>
</dbReference>
<dbReference type="Gene3D" id="1.10.101.10">
    <property type="entry name" value="PGBD-like superfamily/PGBD"/>
    <property type="match status" value="1"/>
</dbReference>
<feature type="transmembrane region" description="Helical" evidence="1">
    <location>
        <begin position="31"/>
        <end position="50"/>
    </location>
</feature>
<keyword evidence="1" id="KW-0472">Membrane</keyword>
<dbReference type="KEGG" id="lar:lam_816"/>
<dbReference type="Proteomes" id="UP000017862">
    <property type="component" value="Chromosome"/>
</dbReference>
<gene>
    <name evidence="3" type="ORF">lam_816</name>
</gene>
<accession>U6B8S8</accession>
<keyword evidence="1" id="KW-0812">Transmembrane</keyword>
<protein>
    <recommendedName>
        <fullName evidence="2">Peptidoglycan binding-like domain-containing protein</fullName>
    </recommendedName>
</protein>
<keyword evidence="4" id="KW-1185">Reference proteome</keyword>
<organism evidence="3 4">
    <name type="scientific">Candidatus Liberibacter americanus str. Sao Paulo</name>
    <dbReference type="NCBI Taxonomy" id="1261131"/>
    <lineage>
        <taxon>Bacteria</taxon>
        <taxon>Pseudomonadati</taxon>
        <taxon>Pseudomonadota</taxon>
        <taxon>Alphaproteobacteria</taxon>
        <taxon>Hyphomicrobiales</taxon>
        <taxon>Rhizobiaceae</taxon>
        <taxon>Liberibacter</taxon>
    </lineage>
</organism>
<evidence type="ECO:0000259" key="2">
    <source>
        <dbReference type="Pfam" id="PF01471"/>
    </source>
</evidence>
<reference evidence="3 4" key="1">
    <citation type="journal article" date="2014" name="Mol. Plant Microbe Interact.">
        <title>The complete genome sequence of Candidatus Liberibacter americanus, associated with citrus Huanglongbing.</title>
        <authorList>
            <person name="Wulff N.A."/>
            <person name="Zhang S."/>
            <person name="Setubal J.C."/>
            <person name="Almeida N.F."/>
            <person name="Martins E.C."/>
            <person name="Harakava R."/>
            <person name="Kumar D."/>
            <person name="Rangel L.T."/>
            <person name="Foissac X."/>
            <person name="Bove J."/>
            <person name="Gabriel D.W."/>
        </authorList>
    </citation>
    <scope>NUCLEOTIDE SEQUENCE [LARGE SCALE GENOMIC DNA]</scope>
    <source>
        <strain evidence="3 4">Sao Paulo</strain>
    </source>
</reference>
<name>U6B8S8_9HYPH</name>
<evidence type="ECO:0000256" key="1">
    <source>
        <dbReference type="SAM" id="Phobius"/>
    </source>
</evidence>
<dbReference type="RefSeq" id="WP_007557417.1">
    <property type="nucleotide sequence ID" value="NC_022793.1"/>
</dbReference>
<dbReference type="InterPro" id="IPR002477">
    <property type="entry name" value="Peptidoglycan-bd-like"/>
</dbReference>
<feature type="domain" description="Peptidoglycan binding-like" evidence="2">
    <location>
        <begin position="119"/>
        <end position="170"/>
    </location>
</feature>
<dbReference type="SUPFAM" id="SSF47090">
    <property type="entry name" value="PGBD-like"/>
    <property type="match status" value="1"/>
</dbReference>
<sequence length="219" mass="25843">MFRKGYNISFLGFFSYFIKLFRKIIYMHPKFISITIGYGIIFIWILYNALYHQKGRHPSPLLVTRNYQFDQIILGSIRSMMDPIKDDGMTFRLERVEYNDEKSSFKSSIISDNKISLLEEIQKELKKRDLYHGDCDGSFNDMTRKAIMSFQRIIDVTVDGIPNNYLLEILKKNSSQRNFFKLSSSEHESVILIPEYYYSNNLIADIITNSKISDFKDEQ</sequence>